<dbReference type="GO" id="GO:0004370">
    <property type="term" value="F:glycerol kinase activity"/>
    <property type="evidence" value="ECO:0007669"/>
    <property type="project" value="UniProtKB-EC"/>
</dbReference>
<keyword evidence="6" id="KW-0418">Kinase</keyword>
<dbReference type="Pfam" id="PF00370">
    <property type="entry name" value="FGGY_N"/>
    <property type="match status" value="1"/>
</dbReference>
<evidence type="ECO:0000259" key="11">
    <source>
        <dbReference type="Pfam" id="PF00370"/>
    </source>
</evidence>
<sequence>RGLNLFGTVDSFLLWRLTGGARHATDATNASRTSLFNIHQCCWDEELLQLFQIPPNCLPSVFDSAHYFGETDPSLFGRKIPILGIIGDQQASALGHGCVDVGSAKSTYGTGCFLMINTGSLALRSSNRLLTTIAYKICGSTSYATEGSVFVAGEAVKWLRDGLEIISEANEVEHLAESGPESDDLYLVPAFSGLGAPHWNPHARGALYGITGTTARTELARAALDASCYQTSDILGAAHKDGTQVSRLRVDGGMSANNWFLQRLSDILNIRVERPKLTETTAWGAAYVAGLGLKDSLFSSLAEIKNISTTDSQFIPSMTEERRSKLLNGWDIAVQRTLATF</sequence>
<evidence type="ECO:0000256" key="10">
    <source>
        <dbReference type="ARBA" id="ARBA00052101"/>
    </source>
</evidence>
<evidence type="ECO:0000256" key="6">
    <source>
        <dbReference type="ARBA" id="ARBA00022777"/>
    </source>
</evidence>
<dbReference type="PROSITE" id="PS00445">
    <property type="entry name" value="FGGY_KINASES_2"/>
    <property type="match status" value="1"/>
</dbReference>
<dbReference type="PANTHER" id="PTHR10196">
    <property type="entry name" value="SUGAR KINASE"/>
    <property type="match status" value="1"/>
</dbReference>
<feature type="non-terminal residue" evidence="13">
    <location>
        <position position="1"/>
    </location>
</feature>
<keyword evidence="7" id="KW-0319">Glycerol metabolism</keyword>
<dbReference type="AlphaFoldDB" id="A0A382HG80"/>
<accession>A0A382HG80</accession>
<evidence type="ECO:0000256" key="5">
    <source>
        <dbReference type="ARBA" id="ARBA00022741"/>
    </source>
</evidence>
<proteinExistence type="inferred from homology"/>
<evidence type="ECO:0000259" key="12">
    <source>
        <dbReference type="Pfam" id="PF02782"/>
    </source>
</evidence>
<reference evidence="13" key="1">
    <citation type="submission" date="2018-05" db="EMBL/GenBank/DDBJ databases">
        <authorList>
            <person name="Lanie J.A."/>
            <person name="Ng W.-L."/>
            <person name="Kazmierczak K.M."/>
            <person name="Andrzejewski T.M."/>
            <person name="Davidsen T.M."/>
            <person name="Wayne K.J."/>
            <person name="Tettelin H."/>
            <person name="Glass J.I."/>
            <person name="Rusch D."/>
            <person name="Podicherti R."/>
            <person name="Tsui H.-C.T."/>
            <person name="Winkler M.E."/>
        </authorList>
    </citation>
    <scope>NUCLEOTIDE SEQUENCE</scope>
</reference>
<dbReference type="GO" id="GO:0019563">
    <property type="term" value="P:glycerol catabolic process"/>
    <property type="evidence" value="ECO:0007669"/>
    <property type="project" value="TreeGrafter"/>
</dbReference>
<evidence type="ECO:0000256" key="1">
    <source>
        <dbReference type="ARBA" id="ARBA00005190"/>
    </source>
</evidence>
<dbReference type="Pfam" id="PF02782">
    <property type="entry name" value="FGGY_C"/>
    <property type="match status" value="1"/>
</dbReference>
<dbReference type="GO" id="GO:0005524">
    <property type="term" value="F:ATP binding"/>
    <property type="evidence" value="ECO:0007669"/>
    <property type="project" value="UniProtKB-KW"/>
</dbReference>
<feature type="domain" description="Carbohydrate kinase FGGY C-terminal" evidence="12">
    <location>
        <begin position="105"/>
        <end position="291"/>
    </location>
</feature>
<evidence type="ECO:0000256" key="7">
    <source>
        <dbReference type="ARBA" id="ARBA00022798"/>
    </source>
</evidence>
<name>A0A382HG80_9ZZZZ</name>
<organism evidence="13">
    <name type="scientific">marine metagenome</name>
    <dbReference type="NCBI Taxonomy" id="408172"/>
    <lineage>
        <taxon>unclassified sequences</taxon>
        <taxon>metagenomes</taxon>
        <taxon>ecological metagenomes</taxon>
    </lineage>
</organism>
<dbReference type="EC" id="2.7.1.30" evidence="3"/>
<dbReference type="Gene3D" id="3.30.420.40">
    <property type="match status" value="2"/>
</dbReference>
<comment type="similarity">
    <text evidence="2">Belongs to the FGGY kinase family.</text>
</comment>
<feature type="domain" description="Carbohydrate kinase FGGY N-terminal" evidence="11">
    <location>
        <begin position="4"/>
        <end position="95"/>
    </location>
</feature>
<keyword evidence="4" id="KW-0808">Transferase</keyword>
<keyword evidence="5" id="KW-0547">Nucleotide-binding</keyword>
<evidence type="ECO:0000256" key="9">
    <source>
        <dbReference type="ARBA" id="ARBA00043149"/>
    </source>
</evidence>
<comment type="catalytic activity">
    <reaction evidence="10">
        <text>glycerol + ATP = sn-glycerol 3-phosphate + ADP + H(+)</text>
        <dbReference type="Rhea" id="RHEA:21644"/>
        <dbReference type="ChEBI" id="CHEBI:15378"/>
        <dbReference type="ChEBI" id="CHEBI:17754"/>
        <dbReference type="ChEBI" id="CHEBI:30616"/>
        <dbReference type="ChEBI" id="CHEBI:57597"/>
        <dbReference type="ChEBI" id="CHEBI:456216"/>
        <dbReference type="EC" id="2.7.1.30"/>
    </reaction>
</comment>
<keyword evidence="8" id="KW-0067">ATP-binding</keyword>
<gene>
    <name evidence="13" type="ORF">METZ01_LOCUS239154</name>
</gene>
<dbReference type="EMBL" id="UINC01061095">
    <property type="protein sequence ID" value="SVB86300.1"/>
    <property type="molecule type" value="Genomic_DNA"/>
</dbReference>
<dbReference type="GO" id="GO:0005829">
    <property type="term" value="C:cytosol"/>
    <property type="evidence" value="ECO:0007669"/>
    <property type="project" value="TreeGrafter"/>
</dbReference>
<dbReference type="SUPFAM" id="SSF53067">
    <property type="entry name" value="Actin-like ATPase domain"/>
    <property type="match status" value="2"/>
</dbReference>
<dbReference type="InterPro" id="IPR018484">
    <property type="entry name" value="FGGY_N"/>
</dbReference>
<dbReference type="FunFam" id="3.30.420.40:FF:000007">
    <property type="entry name" value="Glycerol kinase"/>
    <property type="match status" value="1"/>
</dbReference>
<evidence type="ECO:0000256" key="8">
    <source>
        <dbReference type="ARBA" id="ARBA00022840"/>
    </source>
</evidence>
<evidence type="ECO:0000256" key="4">
    <source>
        <dbReference type="ARBA" id="ARBA00022679"/>
    </source>
</evidence>
<protein>
    <recommendedName>
        <fullName evidence="3">glycerol kinase</fullName>
        <ecNumber evidence="3">2.7.1.30</ecNumber>
    </recommendedName>
    <alternativeName>
        <fullName evidence="9">ATP:glycerol 3-phosphotransferase</fullName>
    </alternativeName>
</protein>
<dbReference type="PANTHER" id="PTHR10196:SF78">
    <property type="entry name" value="GLYCEROL KINASE"/>
    <property type="match status" value="1"/>
</dbReference>
<evidence type="ECO:0000256" key="2">
    <source>
        <dbReference type="ARBA" id="ARBA00009156"/>
    </source>
</evidence>
<evidence type="ECO:0000256" key="3">
    <source>
        <dbReference type="ARBA" id="ARBA00012099"/>
    </source>
</evidence>
<evidence type="ECO:0000313" key="13">
    <source>
        <dbReference type="EMBL" id="SVB86300.1"/>
    </source>
</evidence>
<dbReference type="InterPro" id="IPR018485">
    <property type="entry name" value="FGGY_C"/>
</dbReference>
<dbReference type="InterPro" id="IPR018483">
    <property type="entry name" value="Carb_kinase_FGGY_CS"/>
</dbReference>
<dbReference type="InterPro" id="IPR043129">
    <property type="entry name" value="ATPase_NBD"/>
</dbReference>
<comment type="pathway">
    <text evidence="1">Polyol metabolism; glycerol degradation via glycerol kinase pathway; sn-glycerol 3-phosphate from glycerol: step 1/1.</text>
</comment>